<proteinExistence type="predicted"/>
<gene>
    <name evidence="2" type="ORF">QTG54_003148</name>
</gene>
<feature type="compositionally biased region" description="Basic and acidic residues" evidence="1">
    <location>
        <begin position="9"/>
        <end position="18"/>
    </location>
</feature>
<dbReference type="PANTHER" id="PTHR37563:SF2">
    <property type="entry name" value="PHYTANOYL-COA DIOXYGENASE FAMILY PROTEIN (AFU_ORTHOLOGUE AFUA_2G03330)"/>
    <property type="match status" value="1"/>
</dbReference>
<keyword evidence="2" id="KW-0223">Dioxygenase</keyword>
<dbReference type="Gene3D" id="2.60.120.620">
    <property type="entry name" value="q2cbj1_9rhob like domain"/>
    <property type="match status" value="1"/>
</dbReference>
<feature type="compositionally biased region" description="Basic residues" evidence="1">
    <location>
        <begin position="19"/>
        <end position="37"/>
    </location>
</feature>
<name>A0AAD8YHB4_9STRA</name>
<accession>A0AAD8YHB4</accession>
<sequence length="804" mass="89925">MPRTPKKAARYEPPDFVHAKKKKAKKKPAPKPKKKTITHTDDGVPIVNASMAQIRKGLSGKAATQLVRIPQVAERSKFYVEAAEIIGERESHALPYHGGRMWKVEVKVSDDKGAYGDNCKGKGRRSNNNDDDDEDGKKKKKTNYNALTPLFRWYRGKLELATMPHILESIEEVEHNQSKAKWARGLKNIDVSDDDSSEGEEDWDDDKYIPEAEKNFTMEISALTTSAYEDSSHPLPDIRRTWISPDMQRFQSRKSAIAHVEKLTKKDLLIDRVMFGVGHNGVRLRPVKPTRKLALEAGEARFVRDGLWVVGQEEVWIAKRREVYVKKQEKLLKAHEQQQKDDSTSAEGGEKAIDAKTESAEVPSASEKVKTSVTKSEEPAATNDNTKDDVTMEEVAQKVDTVVAVSSEEVEKVAESSSPSVEDGLENQSSGESSKTITPVQSDAATGDVPTTTTDGKPKAEDPPTKPKRIVRASGTRPPPEFVPSTHYCLTQSQIDKCSVACNEHFEKVMDTVKARSLYHELADGFDVMRERGRGRYDMELSAFEGKDFSFLTDTKKAAWMPVIHKILGEDALLVHKGCFLSLPGSESQVYHQDGLHLNKKVHKPCHAVNVFIPLIDYEMSNGPTEFCLGTHYLGRENFVKEMVYTPCVTAGTPIIFDYRLGHRGLKNVSEVTRPVVYLTYSAVKSGKEFRDEVNFSRKRYKKLGDFVEKKLPRGERLKKRRKVNPAASSQEQNACIGVGSVVVVESRMWPGVNKPGGVGRITNIHVPEGSEAEGFVKKYDITYVLGGKEEMVEEEYVSLSVDE</sequence>
<feature type="region of interest" description="Disordered" evidence="1">
    <location>
        <begin position="334"/>
        <end position="391"/>
    </location>
</feature>
<dbReference type="InterPro" id="IPR008775">
    <property type="entry name" value="Phytyl_CoA_dOase-like"/>
</dbReference>
<dbReference type="PANTHER" id="PTHR37563">
    <property type="entry name" value="PHYTANOYL-COA DIOXYGENASE FAMILY PROTEIN (AFU_ORTHOLOGUE AFUA_2G03330)"/>
    <property type="match status" value="1"/>
</dbReference>
<feature type="compositionally biased region" description="Basic and acidic residues" evidence="1">
    <location>
        <begin position="334"/>
        <end position="359"/>
    </location>
</feature>
<feature type="compositionally biased region" description="Basic and acidic residues" evidence="1">
    <location>
        <begin position="456"/>
        <end position="465"/>
    </location>
</feature>
<feature type="region of interest" description="Disordered" evidence="1">
    <location>
        <begin position="113"/>
        <end position="140"/>
    </location>
</feature>
<dbReference type="InterPro" id="IPR051961">
    <property type="entry name" value="Fungal_Metabolite_Diox"/>
</dbReference>
<dbReference type="SUPFAM" id="SSF51197">
    <property type="entry name" value="Clavaminate synthase-like"/>
    <property type="match status" value="1"/>
</dbReference>
<dbReference type="Pfam" id="PF05721">
    <property type="entry name" value="PhyH"/>
    <property type="match status" value="1"/>
</dbReference>
<reference evidence="2" key="1">
    <citation type="submission" date="2023-06" db="EMBL/GenBank/DDBJ databases">
        <title>Survivors Of The Sea: Transcriptome response of Skeletonema marinoi to long-term dormancy.</title>
        <authorList>
            <person name="Pinder M.I.M."/>
            <person name="Kourtchenko O."/>
            <person name="Robertson E.K."/>
            <person name="Larsson T."/>
            <person name="Maumus F."/>
            <person name="Osuna-Cruz C.M."/>
            <person name="Vancaester E."/>
            <person name="Stenow R."/>
            <person name="Vandepoele K."/>
            <person name="Ploug H."/>
            <person name="Bruchert V."/>
            <person name="Godhe A."/>
            <person name="Topel M."/>
        </authorList>
    </citation>
    <scope>NUCLEOTIDE SEQUENCE</scope>
    <source>
        <strain evidence="2">R05AC</strain>
    </source>
</reference>
<dbReference type="Proteomes" id="UP001224775">
    <property type="component" value="Unassembled WGS sequence"/>
</dbReference>
<organism evidence="2 3">
    <name type="scientific">Skeletonema marinoi</name>
    <dbReference type="NCBI Taxonomy" id="267567"/>
    <lineage>
        <taxon>Eukaryota</taxon>
        <taxon>Sar</taxon>
        <taxon>Stramenopiles</taxon>
        <taxon>Ochrophyta</taxon>
        <taxon>Bacillariophyta</taxon>
        <taxon>Coscinodiscophyceae</taxon>
        <taxon>Thalassiosirophycidae</taxon>
        <taxon>Thalassiosirales</taxon>
        <taxon>Skeletonemataceae</taxon>
        <taxon>Skeletonema</taxon>
        <taxon>Skeletonema marinoi-dohrnii complex</taxon>
    </lineage>
</organism>
<dbReference type="AlphaFoldDB" id="A0AAD8YHB4"/>
<evidence type="ECO:0000256" key="1">
    <source>
        <dbReference type="SAM" id="MobiDB-lite"/>
    </source>
</evidence>
<comment type="caution">
    <text evidence="2">The sequence shown here is derived from an EMBL/GenBank/DDBJ whole genome shotgun (WGS) entry which is preliminary data.</text>
</comment>
<feature type="region of interest" description="Disordered" evidence="1">
    <location>
        <begin position="1"/>
        <end position="42"/>
    </location>
</feature>
<feature type="region of interest" description="Disordered" evidence="1">
    <location>
        <begin position="409"/>
        <end position="479"/>
    </location>
</feature>
<evidence type="ECO:0000313" key="3">
    <source>
        <dbReference type="Proteomes" id="UP001224775"/>
    </source>
</evidence>
<evidence type="ECO:0000313" key="2">
    <source>
        <dbReference type="EMBL" id="KAK1746541.1"/>
    </source>
</evidence>
<keyword evidence="3" id="KW-1185">Reference proteome</keyword>
<feature type="compositionally biased region" description="Basic and acidic residues" evidence="1">
    <location>
        <begin position="367"/>
        <end position="378"/>
    </location>
</feature>
<keyword evidence="2" id="KW-0560">Oxidoreductase</keyword>
<feature type="compositionally biased region" description="Polar residues" evidence="1">
    <location>
        <begin position="426"/>
        <end position="455"/>
    </location>
</feature>
<dbReference type="EMBL" id="JATAAI010000004">
    <property type="protein sequence ID" value="KAK1746541.1"/>
    <property type="molecule type" value="Genomic_DNA"/>
</dbReference>
<protein>
    <submittedName>
        <fullName evidence="2">Phytanoyl-CoA dioxygenase family protein</fullName>
    </submittedName>
</protein>
<dbReference type="GO" id="GO:0051213">
    <property type="term" value="F:dioxygenase activity"/>
    <property type="evidence" value="ECO:0007669"/>
    <property type="project" value="UniProtKB-KW"/>
</dbReference>